<sequence>MGLPVTIYRWDDAGAPQINNAKSVSSVIDIFRKCLVSGYGEKLPLGWSVVFENTGTFKIAFRNNTTDGSGSYVQIWNTQGTDTAASNLIYQTAQSMSALDALIRPGYQTSIFNSGVGPTNNQWILIGTSTGFYFAIMNSSITNYTKCVYSFFIGDLDSFVSNDQGRFIGSTANADNGPGYNGRNLFASTISCNPKLYQTDGSSASTNALNNIALSSITYSATYTSNDAHETAGVVLNFAPLSLSITGSVRDSLNIPVNHSLLQPQQRGVLPGLLISSFVGYKTITFPITRNFFGQDYMLMPGDSSGANRWINIVEW</sequence>
<reference evidence="1" key="1">
    <citation type="journal article" date="2023" name="Int. J. Syst. Evol. Microbiol.">
        <title>&lt;i&gt;Shewanella septentrionalis&lt;/i&gt; sp. nov. and &lt;i&gt;Shewanella holmiensis&lt;/i&gt; sp. nov., isolated from Baltic Sea water and sediments.</title>
        <authorList>
            <person name="Martin-Rodriguez A.J."/>
            <person name="Thorell K."/>
            <person name="Joffre E."/>
            <person name="Jensie-Markopoulos S."/>
            <person name="Moore E.R.B."/>
            <person name="Sjoling A."/>
        </authorList>
    </citation>
    <scope>NUCLEOTIDE SEQUENCE</scope>
    <source>
        <strain evidence="1">SP1W3</strain>
    </source>
</reference>
<protein>
    <submittedName>
        <fullName evidence="1">Uncharacterized protein</fullName>
    </submittedName>
</protein>
<dbReference type="AlphaFoldDB" id="A0A9X3AYH7"/>
<proteinExistence type="predicted"/>
<accession>A0A9X3AYH7</accession>
<dbReference type="EMBL" id="JAMTCC010000002">
    <property type="protein sequence ID" value="MCT7944088.1"/>
    <property type="molecule type" value="Genomic_DNA"/>
</dbReference>
<keyword evidence="2" id="KW-1185">Reference proteome</keyword>
<gene>
    <name evidence="1" type="ORF">NE536_01720</name>
</gene>
<dbReference type="Proteomes" id="UP001155604">
    <property type="component" value="Unassembled WGS sequence"/>
</dbReference>
<dbReference type="RefSeq" id="WP_261271599.1">
    <property type="nucleotide sequence ID" value="NZ_JAMTCC010000002.1"/>
</dbReference>
<evidence type="ECO:0000313" key="1">
    <source>
        <dbReference type="EMBL" id="MCT7944088.1"/>
    </source>
</evidence>
<name>A0A9X3AYH7_9GAMM</name>
<comment type="caution">
    <text evidence="1">The sequence shown here is derived from an EMBL/GenBank/DDBJ whole genome shotgun (WGS) entry which is preliminary data.</text>
</comment>
<evidence type="ECO:0000313" key="2">
    <source>
        <dbReference type="Proteomes" id="UP001155604"/>
    </source>
</evidence>
<organism evidence="1 2">
    <name type="scientific">Shewanella septentrionalis</name>
    <dbReference type="NCBI Taxonomy" id="2952223"/>
    <lineage>
        <taxon>Bacteria</taxon>
        <taxon>Pseudomonadati</taxon>
        <taxon>Pseudomonadota</taxon>
        <taxon>Gammaproteobacteria</taxon>
        <taxon>Alteromonadales</taxon>
        <taxon>Shewanellaceae</taxon>
        <taxon>Shewanella</taxon>
    </lineage>
</organism>